<proteinExistence type="predicted"/>
<dbReference type="InterPro" id="IPR022536">
    <property type="entry name" value="EspC"/>
</dbReference>
<accession>A0A317P0V9</accession>
<keyword evidence="2" id="KW-1185">Reference proteome</keyword>
<dbReference type="Pfam" id="PF10824">
    <property type="entry name" value="T7SS_ESX_EspC"/>
    <property type="match status" value="1"/>
</dbReference>
<dbReference type="EMBL" id="QGTL01000001">
    <property type="protein sequence ID" value="PWV80981.1"/>
    <property type="molecule type" value="Genomic_DNA"/>
</dbReference>
<gene>
    <name evidence="1" type="ORF">DFR69_101317</name>
</gene>
<dbReference type="AlphaFoldDB" id="A0A317P0V9"/>
<protein>
    <submittedName>
        <fullName evidence="1">Excreted virulence factor EspC (Type VII ESX diderm)</fullName>
    </submittedName>
</protein>
<reference evidence="1 2" key="1">
    <citation type="submission" date="2018-05" db="EMBL/GenBank/DDBJ databases">
        <title>Genomic Encyclopedia of Type Strains, Phase IV (KMG-IV): sequencing the most valuable type-strain genomes for metagenomic binning, comparative biology and taxonomic classification.</title>
        <authorList>
            <person name="Goeker M."/>
        </authorList>
    </citation>
    <scope>NUCLEOTIDE SEQUENCE [LARGE SCALE GENOMIC DNA]</scope>
    <source>
        <strain evidence="1 2">DSM 44717</strain>
    </source>
</reference>
<evidence type="ECO:0000313" key="1">
    <source>
        <dbReference type="EMBL" id="PWV80981.1"/>
    </source>
</evidence>
<dbReference type="RefSeq" id="WP_110035588.1">
    <property type="nucleotide sequence ID" value="NZ_JARWOJ010000059.1"/>
</dbReference>
<dbReference type="Proteomes" id="UP000246410">
    <property type="component" value="Unassembled WGS sequence"/>
</dbReference>
<dbReference type="GO" id="GO:0009306">
    <property type="term" value="P:protein secretion"/>
    <property type="evidence" value="ECO:0007669"/>
    <property type="project" value="InterPro"/>
</dbReference>
<comment type="caution">
    <text evidence="1">The sequence shown here is derived from an EMBL/GenBank/DDBJ whole genome shotgun (WGS) entry which is preliminary data.</text>
</comment>
<organism evidence="1 2">
    <name type="scientific">Nocardia neocaledoniensis</name>
    <dbReference type="NCBI Taxonomy" id="236511"/>
    <lineage>
        <taxon>Bacteria</taxon>
        <taxon>Bacillati</taxon>
        <taxon>Actinomycetota</taxon>
        <taxon>Actinomycetes</taxon>
        <taxon>Mycobacteriales</taxon>
        <taxon>Nocardiaceae</taxon>
        <taxon>Nocardia</taxon>
    </lineage>
</organism>
<name>A0A317P0V9_9NOCA</name>
<evidence type="ECO:0000313" key="2">
    <source>
        <dbReference type="Proteomes" id="UP000246410"/>
    </source>
</evidence>
<sequence length="109" mass="10655">MTDLSVQTDAVAAFAGTNAAVAGDIAAAGINDAAANVAAMTPVFGLIGADYLAMFAVAQALQAKDINDLSAKFSKLSDAAFTSSVQFDATDVANAADLARQAAGIGGAA</sequence>